<accession>A0A3G9J8W8</accession>
<sequence length="65" mass="7761">MRQEETANAILGGETSFFPLKYKQSIEKTYTFLYFKKKLRKDLYIEKKSNDVNLYGSRGIFSRRI</sequence>
<evidence type="ECO:0000313" key="1">
    <source>
        <dbReference type="EMBL" id="BBH19714.1"/>
    </source>
</evidence>
<dbReference type="KEGG" id="pbk:Back11_10590"/>
<protein>
    <submittedName>
        <fullName evidence="1">Uncharacterized protein</fullName>
    </submittedName>
</protein>
<gene>
    <name evidence="1" type="ORF">Back11_10590</name>
</gene>
<keyword evidence="2" id="KW-1185">Reference proteome</keyword>
<name>A0A3G9J8W8_9BACL</name>
<organism evidence="1 2">
    <name type="scientific">Paenibacillus baekrokdamisoli</name>
    <dbReference type="NCBI Taxonomy" id="1712516"/>
    <lineage>
        <taxon>Bacteria</taxon>
        <taxon>Bacillati</taxon>
        <taxon>Bacillota</taxon>
        <taxon>Bacilli</taxon>
        <taxon>Bacillales</taxon>
        <taxon>Paenibacillaceae</taxon>
        <taxon>Paenibacillus</taxon>
    </lineage>
</organism>
<evidence type="ECO:0000313" key="2">
    <source>
        <dbReference type="Proteomes" id="UP000275368"/>
    </source>
</evidence>
<dbReference type="Proteomes" id="UP000275368">
    <property type="component" value="Chromosome"/>
</dbReference>
<proteinExistence type="predicted"/>
<dbReference type="AlphaFoldDB" id="A0A3G9J8W8"/>
<reference evidence="1 2" key="1">
    <citation type="submission" date="2018-11" db="EMBL/GenBank/DDBJ databases">
        <title>Complete genome sequence of Paenibacillus baekrokdamisoli strain KCTC 33723.</title>
        <authorList>
            <person name="Kang S.W."/>
            <person name="Lee K.C."/>
            <person name="Kim K.K."/>
            <person name="Kim J.S."/>
            <person name="Kim D.S."/>
            <person name="Ko S.H."/>
            <person name="Yang S.H."/>
            <person name="Lee J.S."/>
        </authorList>
    </citation>
    <scope>NUCLEOTIDE SEQUENCE [LARGE SCALE GENOMIC DNA]</scope>
    <source>
        <strain evidence="1 2">KCTC 33723</strain>
    </source>
</reference>
<dbReference type="EMBL" id="AP019308">
    <property type="protein sequence ID" value="BBH19714.1"/>
    <property type="molecule type" value="Genomic_DNA"/>
</dbReference>